<dbReference type="SUPFAM" id="SSF63380">
    <property type="entry name" value="Riboflavin synthase domain-like"/>
    <property type="match status" value="1"/>
</dbReference>
<dbReference type="OrthoDB" id="167398at2759"/>
<keyword evidence="6 13" id="KW-0812">Transmembrane</keyword>
<evidence type="ECO:0000256" key="11">
    <source>
        <dbReference type="ARBA" id="ARBA00023136"/>
    </source>
</evidence>
<dbReference type="CDD" id="cd06186">
    <property type="entry name" value="NOX_Duox_like_FAD_NADP"/>
    <property type="match status" value="1"/>
</dbReference>
<evidence type="ECO:0000256" key="10">
    <source>
        <dbReference type="ARBA" id="ARBA00023065"/>
    </source>
</evidence>
<dbReference type="GO" id="GO:0052851">
    <property type="term" value="F:ferric-chelate reductase (NADPH) activity"/>
    <property type="evidence" value="ECO:0007669"/>
    <property type="project" value="UniProtKB-EC"/>
</dbReference>
<dbReference type="InterPro" id="IPR013121">
    <property type="entry name" value="Fe_red_NAD-bd_6"/>
</dbReference>
<protein>
    <recommendedName>
        <fullName evidence="3">ferric-chelate reductase (NADPH)</fullName>
        <ecNumber evidence="3">1.16.1.9</ecNumber>
    </recommendedName>
</protein>
<dbReference type="EC" id="1.16.1.9" evidence="3"/>
<keyword evidence="7" id="KW-0249">Electron transport</keyword>
<feature type="transmembrane region" description="Helical" evidence="13">
    <location>
        <begin position="250"/>
        <end position="269"/>
    </location>
</feature>
<dbReference type="STRING" id="50376.A0A517LFQ2"/>
<dbReference type="GO" id="GO:0006826">
    <property type="term" value="P:iron ion transport"/>
    <property type="evidence" value="ECO:0007669"/>
    <property type="project" value="TreeGrafter"/>
</dbReference>
<evidence type="ECO:0000256" key="6">
    <source>
        <dbReference type="ARBA" id="ARBA00022692"/>
    </source>
</evidence>
<evidence type="ECO:0000256" key="9">
    <source>
        <dbReference type="ARBA" id="ARBA00023002"/>
    </source>
</evidence>
<reference evidence="15 16" key="1">
    <citation type="submission" date="2019-07" db="EMBL/GenBank/DDBJ databases">
        <title>Finished genome of Venturia effusa.</title>
        <authorList>
            <person name="Young C.A."/>
            <person name="Cox M.P."/>
            <person name="Ganley A.R.D."/>
            <person name="David W.J."/>
        </authorList>
    </citation>
    <scope>NUCLEOTIDE SEQUENCE [LARGE SCALE GENOMIC DNA]</scope>
    <source>
        <strain evidence="16">albino</strain>
    </source>
</reference>
<comment type="catalytic activity">
    <reaction evidence="12">
        <text>2 a Fe(II)-siderophore + NADP(+) + H(+) = 2 a Fe(III)-siderophore + NADPH</text>
        <dbReference type="Rhea" id="RHEA:28795"/>
        <dbReference type="Rhea" id="RHEA-COMP:11342"/>
        <dbReference type="Rhea" id="RHEA-COMP:11344"/>
        <dbReference type="ChEBI" id="CHEBI:15378"/>
        <dbReference type="ChEBI" id="CHEBI:29033"/>
        <dbReference type="ChEBI" id="CHEBI:29034"/>
        <dbReference type="ChEBI" id="CHEBI:57783"/>
        <dbReference type="ChEBI" id="CHEBI:58349"/>
        <dbReference type="EC" id="1.16.1.9"/>
    </reaction>
</comment>
<dbReference type="PROSITE" id="PS51384">
    <property type="entry name" value="FAD_FR"/>
    <property type="match status" value="1"/>
</dbReference>
<proteinExistence type="inferred from homology"/>
<dbReference type="Proteomes" id="UP000316270">
    <property type="component" value="Chromosome 11"/>
</dbReference>
<evidence type="ECO:0000256" key="13">
    <source>
        <dbReference type="SAM" id="Phobius"/>
    </source>
</evidence>
<dbReference type="InterPro" id="IPR013130">
    <property type="entry name" value="Fe3_Rdtase_TM_dom"/>
</dbReference>
<evidence type="ECO:0000256" key="1">
    <source>
        <dbReference type="ARBA" id="ARBA00004651"/>
    </source>
</evidence>
<dbReference type="Pfam" id="PF08022">
    <property type="entry name" value="FAD_binding_8"/>
    <property type="match status" value="1"/>
</dbReference>
<comment type="similarity">
    <text evidence="2">Belongs to the ferric reductase (FRE) family.</text>
</comment>
<evidence type="ECO:0000313" key="15">
    <source>
        <dbReference type="EMBL" id="QDS74469.1"/>
    </source>
</evidence>
<evidence type="ECO:0000256" key="7">
    <source>
        <dbReference type="ARBA" id="ARBA00022982"/>
    </source>
</evidence>
<dbReference type="InterPro" id="IPR051410">
    <property type="entry name" value="Ferric/Cupric_Reductase"/>
</dbReference>
<feature type="domain" description="FAD-binding FR-type" evidence="14">
    <location>
        <begin position="341"/>
        <end position="451"/>
    </location>
</feature>
<keyword evidence="11 13" id="KW-0472">Membrane</keyword>
<evidence type="ECO:0000256" key="12">
    <source>
        <dbReference type="ARBA" id="ARBA00048483"/>
    </source>
</evidence>
<dbReference type="EMBL" id="CP042195">
    <property type="protein sequence ID" value="QDS74469.1"/>
    <property type="molecule type" value="Genomic_DNA"/>
</dbReference>
<evidence type="ECO:0000259" key="14">
    <source>
        <dbReference type="PROSITE" id="PS51384"/>
    </source>
</evidence>
<evidence type="ECO:0000256" key="8">
    <source>
        <dbReference type="ARBA" id="ARBA00022989"/>
    </source>
</evidence>
<dbReference type="InterPro" id="IPR039261">
    <property type="entry name" value="FNR_nucleotide-bd"/>
</dbReference>
<keyword evidence="4" id="KW-0813">Transport</keyword>
<keyword evidence="10" id="KW-0406">Ion transport</keyword>
<keyword evidence="8 13" id="KW-1133">Transmembrane helix</keyword>
<feature type="transmembrane region" description="Helical" evidence="13">
    <location>
        <begin position="126"/>
        <end position="146"/>
    </location>
</feature>
<keyword evidence="9" id="KW-0560">Oxidoreductase</keyword>
<evidence type="ECO:0000256" key="2">
    <source>
        <dbReference type="ARBA" id="ARBA00006278"/>
    </source>
</evidence>
<dbReference type="InterPro" id="IPR013112">
    <property type="entry name" value="FAD-bd_8"/>
</dbReference>
<sequence length="669" mass="74168">MVHIQDEHNAKYLEPHWGYVARVKPCVNDNGTCEYLDLVYHMHDVSMLYTFIFWAVVGGILAIWLSIRFLAPRPRSSTRTDGEAGQRRQQSGIVYRSYRALAASRRRWLLPEGLPLIFGHSSRLQALILVVLLGYLLIFSLVGVGYQTWITPVKGMTGVYNTRTGFGPWGDRIGALAYALTPFTVALGTRESLLSLITGVPYQHFNFLHRWTGRIIYVQSALHTLAWTVVEAKLYQPQPMVYRTFINQQYMIFGCVALVFISFLFVFSLRPVIRLTGYEFFRKSHYIVALLYIGACWGHWYQLSCWMIASFILIGLDRGMRLIRIALIHIGKKDPSKGFGFRSATATISTFSDVDATVLALDFEFPHAPWKTGQHFFLTFPELSIWQSHPMTPASLPTPGHHQTHRYIIRARNGETGKLARLAAKKLAENGGDPVTTTVILNGPHGGGVLPSTLSTHPTNILAVAGGTGISFALPIVMEAIKSNTGAATQLVWVIRKTANLSWISKELAHLRQVLSSQQIDLGIKIFVTRDAAASPPSSSTTSTHGDITTEKMTYDNDKNEKEIAITASIPASETHPTITSLTSPLTNFSIEWLENHHPHLDSSDGSGVIEQWLARGSVNGGTNHVFASGPAGMGKDLRVAIARRNDGAKVFKGDGGADVGFYWDDRFA</sequence>
<keyword evidence="16" id="KW-1185">Reference proteome</keyword>
<feature type="transmembrane region" description="Helical" evidence="13">
    <location>
        <begin position="289"/>
        <end position="314"/>
    </location>
</feature>
<accession>A0A517LFQ2</accession>
<evidence type="ECO:0000256" key="3">
    <source>
        <dbReference type="ARBA" id="ARBA00012668"/>
    </source>
</evidence>
<name>A0A517LFQ2_9PEZI</name>
<evidence type="ECO:0000256" key="5">
    <source>
        <dbReference type="ARBA" id="ARBA00022475"/>
    </source>
</evidence>
<dbReference type="InterPro" id="IPR017927">
    <property type="entry name" value="FAD-bd_FR_type"/>
</dbReference>
<dbReference type="PANTHER" id="PTHR32361">
    <property type="entry name" value="FERRIC/CUPRIC REDUCTASE TRANSMEMBRANE COMPONENT"/>
    <property type="match status" value="1"/>
</dbReference>
<dbReference type="GO" id="GO:0006879">
    <property type="term" value="P:intracellular iron ion homeostasis"/>
    <property type="evidence" value="ECO:0007669"/>
    <property type="project" value="TreeGrafter"/>
</dbReference>
<evidence type="ECO:0000256" key="4">
    <source>
        <dbReference type="ARBA" id="ARBA00022448"/>
    </source>
</evidence>
<dbReference type="SUPFAM" id="SSF52343">
    <property type="entry name" value="Ferredoxin reductase-like, C-terminal NADP-linked domain"/>
    <property type="match status" value="1"/>
</dbReference>
<dbReference type="Pfam" id="PF08030">
    <property type="entry name" value="NAD_binding_6"/>
    <property type="match status" value="1"/>
</dbReference>
<dbReference type="GO" id="GO:0005886">
    <property type="term" value="C:plasma membrane"/>
    <property type="evidence" value="ECO:0007669"/>
    <property type="project" value="UniProtKB-SubCell"/>
</dbReference>
<organism evidence="15 16">
    <name type="scientific">Venturia effusa</name>
    <dbReference type="NCBI Taxonomy" id="50376"/>
    <lineage>
        <taxon>Eukaryota</taxon>
        <taxon>Fungi</taxon>
        <taxon>Dikarya</taxon>
        <taxon>Ascomycota</taxon>
        <taxon>Pezizomycotina</taxon>
        <taxon>Dothideomycetes</taxon>
        <taxon>Pleosporomycetidae</taxon>
        <taxon>Venturiales</taxon>
        <taxon>Venturiaceae</taxon>
        <taxon>Venturia</taxon>
    </lineage>
</organism>
<keyword evidence="5" id="KW-1003">Cell membrane</keyword>
<feature type="transmembrane region" description="Helical" evidence="13">
    <location>
        <begin position="47"/>
        <end position="71"/>
    </location>
</feature>
<evidence type="ECO:0000313" key="16">
    <source>
        <dbReference type="Proteomes" id="UP000316270"/>
    </source>
</evidence>
<dbReference type="SFLD" id="SFLDG01168">
    <property type="entry name" value="Ferric_reductase_subgroup_(FRE"/>
    <property type="match status" value="1"/>
</dbReference>
<dbReference type="AlphaFoldDB" id="A0A517LFQ2"/>
<dbReference type="SFLD" id="SFLDS00052">
    <property type="entry name" value="Ferric_Reductase_Domain"/>
    <property type="match status" value="1"/>
</dbReference>
<comment type="subcellular location">
    <subcellularLocation>
        <location evidence="1">Cell membrane</location>
        <topology evidence="1">Multi-pass membrane protein</topology>
    </subcellularLocation>
</comment>
<gene>
    <name evidence="15" type="ORF">FKW77_006652</name>
</gene>
<dbReference type="InterPro" id="IPR017938">
    <property type="entry name" value="Riboflavin_synthase-like_b-brl"/>
</dbReference>
<dbReference type="Pfam" id="PF01794">
    <property type="entry name" value="Ferric_reduct"/>
    <property type="match status" value="1"/>
</dbReference>
<dbReference type="GO" id="GO:0015677">
    <property type="term" value="P:copper ion import"/>
    <property type="evidence" value="ECO:0007669"/>
    <property type="project" value="TreeGrafter"/>
</dbReference>
<dbReference type="PANTHER" id="PTHR32361:SF3">
    <property type="entry name" value="REDUCTASE, PUTATIVE (AFU_ORTHOLOGUE AFUA_6G13750)-RELATED"/>
    <property type="match status" value="1"/>
</dbReference>
<dbReference type="Gene3D" id="3.40.50.80">
    <property type="entry name" value="Nucleotide-binding domain of ferredoxin-NADP reductase (FNR) module"/>
    <property type="match status" value="1"/>
</dbReference>